<dbReference type="HOGENOM" id="CLU_014658_3_1_0"/>
<evidence type="ECO:0000256" key="6">
    <source>
        <dbReference type="ARBA" id="ARBA00022962"/>
    </source>
</evidence>
<feature type="site" description="Important for beta-aspartyl-AMP intermediate formation" evidence="10">
    <location>
        <position position="369"/>
    </location>
</feature>
<dbReference type="STRING" id="756272.Plabr_2837"/>
<dbReference type="InterPro" id="IPR029055">
    <property type="entry name" value="Ntn_hydrolases_N"/>
</dbReference>
<dbReference type="Proteomes" id="UP000006860">
    <property type="component" value="Chromosome"/>
</dbReference>
<keyword evidence="6 8" id="KW-0315">Glutamine amidotransferase</keyword>
<dbReference type="PANTHER" id="PTHR43284">
    <property type="entry name" value="ASPARAGINE SYNTHETASE (GLUTAMINE-HYDROLYZING)"/>
    <property type="match status" value="1"/>
</dbReference>
<dbReference type="SUPFAM" id="SSF56235">
    <property type="entry name" value="N-terminal nucleophile aminohydrolases (Ntn hydrolases)"/>
    <property type="match status" value="1"/>
</dbReference>
<dbReference type="eggNOG" id="COG0367">
    <property type="taxonomic scope" value="Bacteria"/>
</dbReference>
<keyword evidence="8" id="KW-0061">Asparagine biosynthesis</keyword>
<dbReference type="GO" id="GO:0005524">
    <property type="term" value="F:ATP binding"/>
    <property type="evidence" value="ECO:0007669"/>
    <property type="project" value="UniProtKB-KW"/>
</dbReference>
<accession>F0STH4</accession>
<keyword evidence="5 9" id="KW-0067">ATP-binding</keyword>
<gene>
    <name evidence="12" type="ordered locus">Plabr_2837</name>
</gene>
<dbReference type="InterPro" id="IPR006426">
    <property type="entry name" value="Asn_synth_AEB"/>
</dbReference>
<dbReference type="InterPro" id="IPR033738">
    <property type="entry name" value="AsnB_N"/>
</dbReference>
<dbReference type="CDD" id="cd01991">
    <property type="entry name" value="Asn_synthase_B_C"/>
    <property type="match status" value="1"/>
</dbReference>
<dbReference type="GO" id="GO:0004066">
    <property type="term" value="F:asparagine synthase (glutamine-hydrolyzing) activity"/>
    <property type="evidence" value="ECO:0007669"/>
    <property type="project" value="UniProtKB-EC"/>
</dbReference>
<protein>
    <recommendedName>
        <fullName evidence="3">asparagine synthase (glutamine-hydrolyzing)</fullName>
        <ecNumber evidence="3">6.3.5.4</ecNumber>
    </recommendedName>
</protein>
<evidence type="ECO:0000256" key="10">
    <source>
        <dbReference type="PIRSR" id="PIRSR001589-3"/>
    </source>
</evidence>
<evidence type="ECO:0000259" key="11">
    <source>
        <dbReference type="PROSITE" id="PS51278"/>
    </source>
</evidence>
<dbReference type="SUPFAM" id="SSF52402">
    <property type="entry name" value="Adenine nucleotide alpha hydrolases-like"/>
    <property type="match status" value="1"/>
</dbReference>
<keyword evidence="4 9" id="KW-0547">Nucleotide-binding</keyword>
<feature type="binding site" evidence="9">
    <location>
        <position position="100"/>
    </location>
    <ligand>
        <name>L-glutamine</name>
        <dbReference type="ChEBI" id="CHEBI:58359"/>
    </ligand>
</feature>
<keyword evidence="13" id="KW-1185">Reference proteome</keyword>
<keyword evidence="8" id="KW-0028">Amino-acid biosynthesis</keyword>
<dbReference type="EC" id="6.3.5.4" evidence="3"/>
<name>F0STH4_RUBBR</name>
<dbReference type="AlphaFoldDB" id="F0STH4"/>
<dbReference type="Pfam" id="PF13537">
    <property type="entry name" value="GATase_7"/>
    <property type="match status" value="1"/>
</dbReference>
<dbReference type="Gene3D" id="3.60.20.10">
    <property type="entry name" value="Glutamine Phosphoribosylpyrophosphate, subunit 1, domain 1"/>
    <property type="match status" value="1"/>
</dbReference>
<evidence type="ECO:0000256" key="1">
    <source>
        <dbReference type="ARBA" id="ARBA00005187"/>
    </source>
</evidence>
<evidence type="ECO:0000256" key="4">
    <source>
        <dbReference type="ARBA" id="ARBA00022741"/>
    </source>
</evidence>
<dbReference type="CDD" id="cd00712">
    <property type="entry name" value="AsnB"/>
    <property type="match status" value="1"/>
</dbReference>
<dbReference type="GO" id="GO:0005829">
    <property type="term" value="C:cytosol"/>
    <property type="evidence" value="ECO:0007669"/>
    <property type="project" value="TreeGrafter"/>
</dbReference>
<feature type="domain" description="Glutamine amidotransferase type-2" evidence="11">
    <location>
        <begin position="2"/>
        <end position="213"/>
    </location>
</feature>
<dbReference type="NCBIfam" id="TIGR01536">
    <property type="entry name" value="asn_synth_AEB"/>
    <property type="match status" value="1"/>
</dbReference>
<evidence type="ECO:0000313" key="13">
    <source>
        <dbReference type="Proteomes" id="UP000006860"/>
    </source>
</evidence>
<evidence type="ECO:0000256" key="5">
    <source>
        <dbReference type="ARBA" id="ARBA00022840"/>
    </source>
</evidence>
<dbReference type="Pfam" id="PF00733">
    <property type="entry name" value="Asn_synthase"/>
    <property type="match status" value="1"/>
</dbReference>
<evidence type="ECO:0000256" key="3">
    <source>
        <dbReference type="ARBA" id="ARBA00012737"/>
    </source>
</evidence>
<dbReference type="PROSITE" id="PS51278">
    <property type="entry name" value="GATASE_TYPE_2"/>
    <property type="match status" value="1"/>
</dbReference>
<dbReference type="InterPro" id="IPR051786">
    <property type="entry name" value="ASN_synthetase/amidase"/>
</dbReference>
<comment type="similarity">
    <text evidence="2">Belongs to the asparagine synthetase family.</text>
</comment>
<sequence length="651" mass="73812">MCGIVGAVSLTGPRQFPEAVLQRMSDAIYHRGPDEGDSFQEPGISFGARRLAIIDVAHGHQPISNEDDSVVVAFNGELFDYPVLREELLARGHRLKTSCDTEAWAHLYEDQGEDVFLNAKGQFAACIWDRKERKLLLGRDRAGIAPLYYATVDGWLLWSSEIRGLLASEMLPIEPDRRGLDYYFNFFCLPNDRTCFAGIHMLPPGHQLMVRDGRVTKRCYWDLDFPDAGEERKFQQVENAEEELEHLLQESVKRRLISEVPVCCYISGGLDSTTVLGLVSRVRETPIQSFSIALNRSGPIDERDQAEESAKVLNCPLEVLSLDSEQIANSFPEQIMAAEGPVFDTSAACLMLLAKRVREMGYKVALTGEGADELLAGYVWFRYTHRFQIPGQPVQRFLRRLAPFAVGGGRSHQHPMNAFHGVRVAQQNSYDLIGQAREVLYSPDMWRDVGDYSPYDDVPGVAQERIKRWTPLNRSLYAGYKIMLPGLLLAAKSDRITMNSSIEGRYPFLDERVVEFCSQIDPNLKLHGKENKWLLRRVAARTLPPQIANRPKTMFRAYLTANFLGPNRPAWVDQLLSEESLRKTGYFRPDGVKVARQAQQSMKKRSLRKYILDTGLMGVISTQLWHQLYIDSSLADLPDWKQLQSARKLPV</sequence>
<dbReference type="RefSeq" id="WP_013629158.1">
    <property type="nucleotide sequence ID" value="NC_015174.1"/>
</dbReference>
<evidence type="ECO:0000256" key="2">
    <source>
        <dbReference type="ARBA" id="ARBA00005752"/>
    </source>
</evidence>
<feature type="active site" description="For GATase activity" evidence="8">
    <location>
        <position position="2"/>
    </location>
</feature>
<dbReference type="InterPro" id="IPR001962">
    <property type="entry name" value="Asn_synthase"/>
</dbReference>
<dbReference type="PIRSF" id="PIRSF001589">
    <property type="entry name" value="Asn_synthetase_glu-h"/>
    <property type="match status" value="1"/>
</dbReference>
<keyword evidence="12" id="KW-0436">Ligase</keyword>
<reference evidence="13" key="1">
    <citation type="submission" date="2011-02" db="EMBL/GenBank/DDBJ databases">
        <title>The complete genome of Planctomyces brasiliensis DSM 5305.</title>
        <authorList>
            <person name="Lucas S."/>
            <person name="Copeland A."/>
            <person name="Lapidus A."/>
            <person name="Bruce D."/>
            <person name="Goodwin L."/>
            <person name="Pitluck S."/>
            <person name="Kyrpides N."/>
            <person name="Mavromatis K."/>
            <person name="Pagani I."/>
            <person name="Ivanova N."/>
            <person name="Ovchinnikova G."/>
            <person name="Lu M."/>
            <person name="Detter J.C."/>
            <person name="Han C."/>
            <person name="Land M."/>
            <person name="Hauser L."/>
            <person name="Markowitz V."/>
            <person name="Cheng J.-F."/>
            <person name="Hugenholtz P."/>
            <person name="Woyke T."/>
            <person name="Wu D."/>
            <person name="Tindall B."/>
            <person name="Pomrenke H.G."/>
            <person name="Brambilla E."/>
            <person name="Klenk H.-P."/>
            <person name="Eisen J.A."/>
        </authorList>
    </citation>
    <scope>NUCLEOTIDE SEQUENCE [LARGE SCALE GENOMIC DNA]</scope>
    <source>
        <strain evidence="13">ATCC 49424 / DSM 5305 / JCM 21570 / NBRC 103401 / IFAM 1448</strain>
    </source>
</reference>
<evidence type="ECO:0000313" key="12">
    <source>
        <dbReference type="EMBL" id="ADY60436.1"/>
    </source>
</evidence>
<feature type="binding site" evidence="9">
    <location>
        <position position="292"/>
    </location>
    <ligand>
        <name>ATP</name>
        <dbReference type="ChEBI" id="CHEBI:30616"/>
    </ligand>
</feature>
<organism evidence="12 13">
    <name type="scientific">Rubinisphaera brasiliensis (strain ATCC 49424 / DSM 5305 / JCM 21570 / IAM 15109 / NBRC 103401 / IFAM 1448)</name>
    <name type="common">Planctomyces brasiliensis</name>
    <dbReference type="NCBI Taxonomy" id="756272"/>
    <lineage>
        <taxon>Bacteria</taxon>
        <taxon>Pseudomonadati</taxon>
        <taxon>Planctomycetota</taxon>
        <taxon>Planctomycetia</taxon>
        <taxon>Planctomycetales</taxon>
        <taxon>Planctomycetaceae</taxon>
        <taxon>Rubinisphaera</taxon>
    </lineage>
</organism>
<dbReference type="GO" id="GO:0006529">
    <property type="term" value="P:asparagine biosynthetic process"/>
    <property type="evidence" value="ECO:0007669"/>
    <property type="project" value="UniProtKB-KW"/>
</dbReference>
<dbReference type="OrthoDB" id="9763290at2"/>
<dbReference type="PANTHER" id="PTHR43284:SF1">
    <property type="entry name" value="ASPARAGINE SYNTHETASE"/>
    <property type="match status" value="1"/>
</dbReference>
<comment type="catalytic activity">
    <reaction evidence="7">
        <text>L-aspartate + L-glutamine + ATP + H2O = L-asparagine + L-glutamate + AMP + diphosphate + H(+)</text>
        <dbReference type="Rhea" id="RHEA:12228"/>
        <dbReference type="ChEBI" id="CHEBI:15377"/>
        <dbReference type="ChEBI" id="CHEBI:15378"/>
        <dbReference type="ChEBI" id="CHEBI:29985"/>
        <dbReference type="ChEBI" id="CHEBI:29991"/>
        <dbReference type="ChEBI" id="CHEBI:30616"/>
        <dbReference type="ChEBI" id="CHEBI:33019"/>
        <dbReference type="ChEBI" id="CHEBI:58048"/>
        <dbReference type="ChEBI" id="CHEBI:58359"/>
        <dbReference type="ChEBI" id="CHEBI:456215"/>
        <dbReference type="EC" id="6.3.5.4"/>
    </reaction>
</comment>
<proteinExistence type="inferred from homology"/>
<evidence type="ECO:0000256" key="8">
    <source>
        <dbReference type="PIRSR" id="PIRSR001589-1"/>
    </source>
</evidence>
<evidence type="ECO:0000256" key="9">
    <source>
        <dbReference type="PIRSR" id="PIRSR001589-2"/>
    </source>
</evidence>
<dbReference type="KEGG" id="pbs:Plabr_2837"/>
<dbReference type="Gene3D" id="3.40.50.620">
    <property type="entry name" value="HUPs"/>
    <property type="match status" value="1"/>
</dbReference>
<comment type="pathway">
    <text evidence="1">Amino-acid biosynthesis; L-asparagine biosynthesis; L-asparagine from L-aspartate (L-Gln route): step 1/1.</text>
</comment>
<evidence type="ECO:0000256" key="7">
    <source>
        <dbReference type="ARBA" id="ARBA00048741"/>
    </source>
</evidence>
<dbReference type="InterPro" id="IPR017932">
    <property type="entry name" value="GATase_2_dom"/>
</dbReference>
<dbReference type="InterPro" id="IPR014729">
    <property type="entry name" value="Rossmann-like_a/b/a_fold"/>
</dbReference>
<dbReference type="EMBL" id="CP002546">
    <property type="protein sequence ID" value="ADY60436.1"/>
    <property type="molecule type" value="Genomic_DNA"/>
</dbReference>